<evidence type="ECO:0000313" key="3">
    <source>
        <dbReference type="EnsemblMetazoa" id="CPIJ014007-PA"/>
    </source>
</evidence>
<feature type="compositionally biased region" description="Basic and acidic residues" evidence="1">
    <location>
        <begin position="19"/>
        <end position="31"/>
    </location>
</feature>
<dbReference type="HOGENOM" id="CLU_2887951_0_0_1"/>
<dbReference type="KEGG" id="cqu:CpipJ_CPIJ014007"/>
<reference evidence="2" key="1">
    <citation type="submission" date="2007-03" db="EMBL/GenBank/DDBJ databases">
        <title>Annotation of Culex pipiens quinquefasciatus.</title>
        <authorList>
            <consortium name="The Broad Institute Genome Sequencing Platform"/>
            <person name="Atkinson P.W."/>
            <person name="Hemingway J."/>
            <person name="Christensen B.M."/>
            <person name="Higgs S."/>
            <person name="Kodira C."/>
            <person name="Hannick L."/>
            <person name="Megy K."/>
            <person name="O'Leary S."/>
            <person name="Pearson M."/>
            <person name="Haas B.J."/>
            <person name="Mauceli E."/>
            <person name="Wortman J.R."/>
            <person name="Lee N.H."/>
            <person name="Guigo R."/>
            <person name="Stanke M."/>
            <person name="Alvarado L."/>
            <person name="Amedeo P."/>
            <person name="Antoine C.H."/>
            <person name="Arensburger P."/>
            <person name="Bidwell S.L."/>
            <person name="Crawford M."/>
            <person name="Camaro F."/>
            <person name="Devon K."/>
            <person name="Engels R."/>
            <person name="Hammond M."/>
            <person name="Howarth C."/>
            <person name="Koehrsen M."/>
            <person name="Lawson D."/>
            <person name="Montgomery P."/>
            <person name="Nene V."/>
            <person name="Nusbaum C."/>
            <person name="Puiu D."/>
            <person name="Romero-Severson J."/>
            <person name="Severson D.W."/>
            <person name="Shumway M."/>
            <person name="Sisk P."/>
            <person name="Stolte C."/>
            <person name="Zeng Q."/>
            <person name="Eisenstadt E."/>
            <person name="Fraser-Liggett C."/>
            <person name="Strausberg R."/>
            <person name="Galagan J."/>
            <person name="Birren B."/>
            <person name="Collins F.H."/>
        </authorList>
    </citation>
    <scope>NUCLEOTIDE SEQUENCE [LARGE SCALE GENOMIC DNA]</scope>
    <source>
        <strain evidence="2">JHB</strain>
    </source>
</reference>
<organism>
    <name type="scientific">Culex quinquefasciatus</name>
    <name type="common">Southern house mosquito</name>
    <name type="synonym">Culex pungens</name>
    <dbReference type="NCBI Taxonomy" id="7176"/>
    <lineage>
        <taxon>Eukaryota</taxon>
        <taxon>Metazoa</taxon>
        <taxon>Ecdysozoa</taxon>
        <taxon>Arthropoda</taxon>
        <taxon>Hexapoda</taxon>
        <taxon>Insecta</taxon>
        <taxon>Pterygota</taxon>
        <taxon>Neoptera</taxon>
        <taxon>Endopterygota</taxon>
        <taxon>Diptera</taxon>
        <taxon>Nematocera</taxon>
        <taxon>Culicoidea</taxon>
        <taxon>Culicidae</taxon>
        <taxon>Culicinae</taxon>
        <taxon>Culicini</taxon>
        <taxon>Culex</taxon>
        <taxon>Culex</taxon>
    </lineage>
</organism>
<gene>
    <name evidence="3" type="primary">6047065</name>
    <name evidence="2" type="ORF">CpipJ_CPIJ014007</name>
</gene>
<evidence type="ECO:0000313" key="2">
    <source>
        <dbReference type="EMBL" id="EDS39843.1"/>
    </source>
</evidence>
<evidence type="ECO:0000313" key="4">
    <source>
        <dbReference type="Proteomes" id="UP000002320"/>
    </source>
</evidence>
<reference evidence="3" key="2">
    <citation type="submission" date="2021-02" db="UniProtKB">
        <authorList>
            <consortium name="EnsemblMetazoa"/>
        </authorList>
    </citation>
    <scope>IDENTIFICATION</scope>
    <source>
        <strain evidence="3">JHB</strain>
    </source>
</reference>
<dbReference type="Proteomes" id="UP000002320">
    <property type="component" value="Unassembled WGS sequence"/>
</dbReference>
<dbReference type="AlphaFoldDB" id="B0X3F1"/>
<dbReference type="VEuPathDB" id="VectorBase:CPIJ014007"/>
<evidence type="ECO:0000256" key="1">
    <source>
        <dbReference type="SAM" id="MobiDB-lite"/>
    </source>
</evidence>
<feature type="compositionally biased region" description="Basic and acidic residues" evidence="1">
    <location>
        <begin position="45"/>
        <end position="57"/>
    </location>
</feature>
<accession>B0X3F1</accession>
<protein>
    <submittedName>
        <fullName evidence="2 3">Enhancer of polycomb</fullName>
    </submittedName>
</protein>
<proteinExistence type="predicted"/>
<sequence length="63" mass="6834">MRFSESGNLVAPATPTDTVGEHGEQGQHHTEQSAGSEPSDDAAGDDTRREKVTREQLHFSIEV</sequence>
<feature type="region of interest" description="Disordered" evidence="1">
    <location>
        <begin position="1"/>
        <end position="63"/>
    </location>
</feature>
<dbReference type="EnsemblMetazoa" id="CPIJ014007-RA">
    <property type="protein sequence ID" value="CPIJ014007-PA"/>
    <property type="gene ID" value="CPIJ014007"/>
</dbReference>
<dbReference type="EMBL" id="DS232313">
    <property type="protein sequence ID" value="EDS39843.1"/>
    <property type="molecule type" value="Genomic_DNA"/>
</dbReference>
<keyword evidence="4" id="KW-1185">Reference proteome</keyword>
<name>B0X3F1_CULQU</name>
<dbReference type="InParanoid" id="B0X3F1"/>